<dbReference type="Proteomes" id="UP000198397">
    <property type="component" value="Unassembled WGS sequence"/>
</dbReference>
<organism evidence="1 2">
    <name type="scientific">Halorubrum vacuolatum</name>
    <name type="common">Natronobacterium vacuolatum</name>
    <dbReference type="NCBI Taxonomy" id="63740"/>
    <lineage>
        <taxon>Archaea</taxon>
        <taxon>Methanobacteriati</taxon>
        <taxon>Methanobacteriota</taxon>
        <taxon>Stenosarchaea group</taxon>
        <taxon>Halobacteria</taxon>
        <taxon>Halobacteriales</taxon>
        <taxon>Haloferacaceae</taxon>
        <taxon>Halorubrum</taxon>
    </lineage>
</organism>
<gene>
    <name evidence="1" type="ORF">SAMN06264855_1298</name>
</gene>
<dbReference type="AlphaFoldDB" id="A0A238Y3X8"/>
<evidence type="ECO:0000313" key="2">
    <source>
        <dbReference type="Proteomes" id="UP000198397"/>
    </source>
</evidence>
<dbReference type="RefSeq" id="WP_089385919.1">
    <property type="nucleotide sequence ID" value="NZ_FZNQ01000029.1"/>
</dbReference>
<name>A0A238Y3X8_HALVU</name>
<evidence type="ECO:0000313" key="1">
    <source>
        <dbReference type="EMBL" id="SNR65538.1"/>
    </source>
</evidence>
<dbReference type="EMBL" id="FZNQ01000029">
    <property type="protein sequence ID" value="SNR65538.1"/>
    <property type="molecule type" value="Genomic_DNA"/>
</dbReference>
<dbReference type="OrthoDB" id="337285at2157"/>
<sequence length="79" mass="9261">MVNQKYEPNEREEVVLELFKQGRNSDQPWGRLNPLFLRERSDLNKGQAEYALRNLKNAGWIKQLNSGGLYELVKDPRDS</sequence>
<evidence type="ECO:0008006" key="3">
    <source>
        <dbReference type="Google" id="ProtNLM"/>
    </source>
</evidence>
<reference evidence="1 2" key="1">
    <citation type="submission" date="2017-06" db="EMBL/GenBank/DDBJ databases">
        <authorList>
            <person name="Kim H.J."/>
            <person name="Triplett B.A."/>
        </authorList>
    </citation>
    <scope>NUCLEOTIDE SEQUENCE [LARGE SCALE GENOMIC DNA]</scope>
    <source>
        <strain evidence="1 2">DSM 8800</strain>
    </source>
</reference>
<protein>
    <recommendedName>
        <fullName evidence="3">MarR family transcriptional regulator</fullName>
    </recommendedName>
</protein>
<accession>A0A238Y3X8</accession>
<keyword evidence="2" id="KW-1185">Reference proteome</keyword>
<proteinExistence type="predicted"/>